<protein>
    <recommendedName>
        <fullName evidence="5">G-patch domain-containing protein</fullName>
    </recommendedName>
</protein>
<dbReference type="SMART" id="SM00443">
    <property type="entry name" value="G_patch"/>
    <property type="match status" value="1"/>
</dbReference>
<dbReference type="SMART" id="SM00240">
    <property type="entry name" value="FHA"/>
    <property type="match status" value="1"/>
</dbReference>
<feature type="domain" description="FHA" evidence="2">
    <location>
        <begin position="306"/>
        <end position="357"/>
    </location>
</feature>
<dbReference type="PROSITE" id="PS50174">
    <property type="entry name" value="G_PATCH"/>
    <property type="match status" value="1"/>
</dbReference>
<name>A0A1B6I3B9_9HEMI</name>
<dbReference type="PANTHER" id="PTHR23106">
    <property type="entry name" value="ANGIOGENIC FACTOR WITH G PATCH AND FHA DOMAINS 1"/>
    <property type="match status" value="1"/>
</dbReference>
<evidence type="ECO:0008006" key="5">
    <source>
        <dbReference type="Google" id="ProtNLM"/>
    </source>
</evidence>
<evidence type="ECO:0000256" key="1">
    <source>
        <dbReference type="SAM" id="MobiDB-lite"/>
    </source>
</evidence>
<dbReference type="InterPro" id="IPR000253">
    <property type="entry name" value="FHA_dom"/>
</dbReference>
<reference evidence="4" key="1">
    <citation type="submission" date="2015-11" db="EMBL/GenBank/DDBJ databases">
        <title>De novo transcriptome assembly of four potential Pierce s Disease insect vectors from Arizona vineyards.</title>
        <authorList>
            <person name="Tassone E.E."/>
        </authorList>
    </citation>
    <scope>NUCLEOTIDE SEQUENCE</scope>
</reference>
<sequence length="558" mass="62726">MYVGRLTFLHGMDESLKNNKDNVEEKAEDDFTTSNSIKEVLKDLPEVLAFIQRLQECILRQRSLIHKLYNKIKENDAIKKVSTKDGSTQTDEDERKPLPVEPAKLVQDIKEAAETAVQQTGFVYEATSGMYYDYNTGYYYNAELGLYYDGHNGIYYYFDEASKSFQFHSQVSHHSTNTTESKIIENVTAQDVLKKRKSVEKDLKEIPKKIRKELMEEGECTESSDESENEINEVDNVTKPIFACDTNENDIEIEDCKTVLPTIAQNILLDDEVANAWPPCLRIVVKETALDNLPVGSLFIVTCTGGTLGREGDHAVVIPDINISKHHAKVSYSETDSCYKLVDLGSRNGTLVDGRRLSVALRESDPVDLQHGTVVRVGCTELECHLHPGRTTCNRCEPGCVLHKESASSEAMDKDHETKEARHRSELRRLRKRFGLDKLSAKETSVSLPVGYQDRAEERRKTVGSQDHNAKTEAASVDQHIQSENKGFKMLSKMGWAKGQSLGKDSTKGIVEPVLVEQRPEKSGLGSEAVHLPAVDAKAKKKTEVWKKAQKRFQELGD</sequence>
<dbReference type="Pfam" id="PF00498">
    <property type="entry name" value="FHA"/>
    <property type="match status" value="1"/>
</dbReference>
<dbReference type="Pfam" id="PF01585">
    <property type="entry name" value="G-patch"/>
    <property type="match status" value="1"/>
</dbReference>
<accession>A0A1B6I3B9</accession>
<dbReference type="AlphaFoldDB" id="A0A1B6I3B9"/>
<dbReference type="EMBL" id="GECU01026331">
    <property type="protein sequence ID" value="JAS81375.1"/>
    <property type="molecule type" value="Transcribed_RNA"/>
</dbReference>
<feature type="region of interest" description="Disordered" evidence="1">
    <location>
        <begin position="407"/>
        <end position="426"/>
    </location>
</feature>
<dbReference type="Gene3D" id="2.60.200.20">
    <property type="match status" value="1"/>
</dbReference>
<evidence type="ECO:0000313" key="4">
    <source>
        <dbReference type="EMBL" id="JAS81375.1"/>
    </source>
</evidence>
<feature type="region of interest" description="Disordered" evidence="1">
    <location>
        <begin position="455"/>
        <end position="478"/>
    </location>
</feature>
<dbReference type="InterPro" id="IPR041591">
    <property type="entry name" value="OCRE"/>
</dbReference>
<gene>
    <name evidence="4" type="ORF">g.17761</name>
</gene>
<evidence type="ECO:0000259" key="3">
    <source>
        <dbReference type="PROSITE" id="PS50174"/>
    </source>
</evidence>
<dbReference type="CDD" id="cd22686">
    <property type="entry name" value="FHA_AGGF1"/>
    <property type="match status" value="1"/>
</dbReference>
<feature type="domain" description="G-patch" evidence="3">
    <location>
        <begin position="483"/>
        <end position="530"/>
    </location>
</feature>
<dbReference type="Pfam" id="PF17780">
    <property type="entry name" value="OCRE"/>
    <property type="match status" value="1"/>
</dbReference>
<proteinExistence type="predicted"/>
<dbReference type="InterPro" id="IPR008984">
    <property type="entry name" value="SMAD_FHA_dom_sf"/>
</dbReference>
<dbReference type="GO" id="GO:0003676">
    <property type="term" value="F:nucleic acid binding"/>
    <property type="evidence" value="ECO:0007669"/>
    <property type="project" value="InterPro"/>
</dbReference>
<dbReference type="PANTHER" id="PTHR23106:SF24">
    <property type="entry name" value="ANGIOGENIC FACTOR WITH G PATCH AND FHA DOMAINS 1"/>
    <property type="match status" value="1"/>
</dbReference>
<dbReference type="SUPFAM" id="SSF49879">
    <property type="entry name" value="SMAD/FHA domain"/>
    <property type="match status" value="1"/>
</dbReference>
<evidence type="ECO:0000259" key="2">
    <source>
        <dbReference type="PROSITE" id="PS50006"/>
    </source>
</evidence>
<organism evidence="4">
    <name type="scientific">Homalodisca liturata</name>
    <dbReference type="NCBI Taxonomy" id="320908"/>
    <lineage>
        <taxon>Eukaryota</taxon>
        <taxon>Metazoa</taxon>
        <taxon>Ecdysozoa</taxon>
        <taxon>Arthropoda</taxon>
        <taxon>Hexapoda</taxon>
        <taxon>Insecta</taxon>
        <taxon>Pterygota</taxon>
        <taxon>Neoptera</taxon>
        <taxon>Paraneoptera</taxon>
        <taxon>Hemiptera</taxon>
        <taxon>Auchenorrhyncha</taxon>
        <taxon>Membracoidea</taxon>
        <taxon>Cicadellidae</taxon>
        <taxon>Cicadellinae</taxon>
        <taxon>Proconiini</taxon>
        <taxon>Homalodisca</taxon>
    </lineage>
</organism>
<dbReference type="PROSITE" id="PS50006">
    <property type="entry name" value="FHA_DOMAIN"/>
    <property type="match status" value="1"/>
</dbReference>
<dbReference type="InterPro" id="IPR053027">
    <property type="entry name" value="AGGF1"/>
</dbReference>
<dbReference type="InterPro" id="IPR000467">
    <property type="entry name" value="G_patch_dom"/>
</dbReference>